<gene>
    <name evidence="1" type="ORF">NM208_g16725</name>
</gene>
<organism evidence="1 2">
    <name type="scientific">Fusarium decemcellulare</name>
    <dbReference type="NCBI Taxonomy" id="57161"/>
    <lineage>
        <taxon>Eukaryota</taxon>
        <taxon>Fungi</taxon>
        <taxon>Dikarya</taxon>
        <taxon>Ascomycota</taxon>
        <taxon>Pezizomycotina</taxon>
        <taxon>Sordariomycetes</taxon>
        <taxon>Hypocreomycetidae</taxon>
        <taxon>Hypocreales</taxon>
        <taxon>Nectriaceae</taxon>
        <taxon>Fusarium</taxon>
        <taxon>Fusarium decemcellulare species complex</taxon>
    </lineage>
</organism>
<sequence length="105" mass="11417">MSPGSGHGIQADDPRKALSEIELTGYTMMGAYNGGDWDFVKRGGNFEKSWAVPKPQYDPVFGKSEQGLVKTWQGKGKPAEGLEITFKDGVAIQSPLDDRPTSSRL</sequence>
<comment type="caution">
    <text evidence="1">The sequence shown here is derived from an EMBL/GenBank/DDBJ whole genome shotgun (WGS) entry which is preliminary data.</text>
</comment>
<dbReference type="Proteomes" id="UP001148629">
    <property type="component" value="Unassembled WGS sequence"/>
</dbReference>
<name>A0ACC1RAR9_9HYPO</name>
<reference evidence="1" key="1">
    <citation type="submission" date="2022-08" db="EMBL/GenBank/DDBJ databases">
        <title>Genome Sequence of Fusarium decemcellulare.</title>
        <authorList>
            <person name="Buettner E."/>
        </authorList>
    </citation>
    <scope>NUCLEOTIDE SEQUENCE</scope>
    <source>
        <strain evidence="1">Babe19</strain>
    </source>
</reference>
<evidence type="ECO:0000313" key="2">
    <source>
        <dbReference type="Proteomes" id="UP001148629"/>
    </source>
</evidence>
<keyword evidence="2" id="KW-1185">Reference proteome</keyword>
<proteinExistence type="predicted"/>
<protein>
    <submittedName>
        <fullName evidence="1">Uncharacterized protein</fullName>
    </submittedName>
</protein>
<dbReference type="EMBL" id="JANRMS010005397">
    <property type="protein sequence ID" value="KAJ3502453.1"/>
    <property type="molecule type" value="Genomic_DNA"/>
</dbReference>
<evidence type="ECO:0000313" key="1">
    <source>
        <dbReference type="EMBL" id="KAJ3502453.1"/>
    </source>
</evidence>
<accession>A0ACC1RAR9</accession>